<dbReference type="CDD" id="cd04301">
    <property type="entry name" value="NAT_SF"/>
    <property type="match status" value="1"/>
</dbReference>
<dbReference type="InterPro" id="IPR000182">
    <property type="entry name" value="GNAT_dom"/>
</dbReference>
<keyword evidence="2" id="KW-0012">Acyltransferase</keyword>
<dbReference type="Proteomes" id="UP000543030">
    <property type="component" value="Unassembled WGS sequence"/>
</dbReference>
<evidence type="ECO:0000256" key="1">
    <source>
        <dbReference type="ARBA" id="ARBA00022679"/>
    </source>
</evidence>
<evidence type="ECO:0000259" key="3">
    <source>
        <dbReference type="PROSITE" id="PS51186"/>
    </source>
</evidence>
<dbReference type="PANTHER" id="PTHR43877">
    <property type="entry name" value="AMINOALKYLPHOSPHONATE N-ACETYLTRANSFERASE-RELATED-RELATED"/>
    <property type="match status" value="1"/>
</dbReference>
<dbReference type="AlphaFoldDB" id="A0A840RMY8"/>
<evidence type="ECO:0000256" key="2">
    <source>
        <dbReference type="ARBA" id="ARBA00023315"/>
    </source>
</evidence>
<sequence length="177" mass="19838">MLNRCMGRLLLRQLDRHNPADAATVQQVFDAAPDFSMQTEGRLPAPGDGQQALDALPPDFDYANKFVFALEMDGKTLGVADLLRGYPAEHCAFLGLLLFAQPYQGQGLGKLALAQLLDLARAWGCQEMQLGVIASYERAMRFWQARQFTELYRKEVPDFISPVVVMRYPLELERAGD</sequence>
<protein>
    <submittedName>
        <fullName evidence="4">GNAT superfamily N-acetyltransferase</fullName>
    </submittedName>
</protein>
<evidence type="ECO:0000313" key="4">
    <source>
        <dbReference type="EMBL" id="MBB5193533.1"/>
    </source>
</evidence>
<dbReference type="SUPFAM" id="SSF55729">
    <property type="entry name" value="Acyl-CoA N-acyltransferases (Nat)"/>
    <property type="match status" value="1"/>
</dbReference>
<dbReference type="EMBL" id="JACHHN010000012">
    <property type="protein sequence ID" value="MBB5193533.1"/>
    <property type="molecule type" value="Genomic_DNA"/>
</dbReference>
<feature type="domain" description="N-acetyltransferase" evidence="3">
    <location>
        <begin position="9"/>
        <end position="171"/>
    </location>
</feature>
<reference evidence="4 5" key="1">
    <citation type="submission" date="2020-08" db="EMBL/GenBank/DDBJ databases">
        <title>Genomic Encyclopedia of Type Strains, Phase IV (KMG-IV): sequencing the most valuable type-strain genomes for metagenomic binning, comparative biology and taxonomic classification.</title>
        <authorList>
            <person name="Goeker M."/>
        </authorList>
    </citation>
    <scope>NUCLEOTIDE SEQUENCE [LARGE SCALE GENOMIC DNA]</scope>
    <source>
        <strain evidence="4 5">DSM 18233</strain>
    </source>
</reference>
<evidence type="ECO:0000313" key="5">
    <source>
        <dbReference type="Proteomes" id="UP000543030"/>
    </source>
</evidence>
<name>A0A840RMY8_9NEIS</name>
<dbReference type="Gene3D" id="3.40.630.30">
    <property type="match status" value="1"/>
</dbReference>
<dbReference type="InterPro" id="IPR016181">
    <property type="entry name" value="Acyl_CoA_acyltransferase"/>
</dbReference>
<dbReference type="GO" id="GO:0016747">
    <property type="term" value="F:acyltransferase activity, transferring groups other than amino-acyl groups"/>
    <property type="evidence" value="ECO:0007669"/>
    <property type="project" value="InterPro"/>
</dbReference>
<organism evidence="4 5">
    <name type="scientific">Silvimonas terrae</name>
    <dbReference type="NCBI Taxonomy" id="300266"/>
    <lineage>
        <taxon>Bacteria</taxon>
        <taxon>Pseudomonadati</taxon>
        <taxon>Pseudomonadota</taxon>
        <taxon>Betaproteobacteria</taxon>
        <taxon>Neisseriales</taxon>
        <taxon>Chitinibacteraceae</taxon>
        <taxon>Silvimonas</taxon>
    </lineage>
</organism>
<dbReference type="Pfam" id="PF00583">
    <property type="entry name" value="Acetyltransf_1"/>
    <property type="match status" value="1"/>
</dbReference>
<dbReference type="InterPro" id="IPR050832">
    <property type="entry name" value="Bact_Acetyltransf"/>
</dbReference>
<comment type="caution">
    <text evidence="4">The sequence shown here is derived from an EMBL/GenBank/DDBJ whole genome shotgun (WGS) entry which is preliminary data.</text>
</comment>
<accession>A0A840RMY8</accession>
<gene>
    <name evidence="4" type="ORF">HNQ50_004291</name>
</gene>
<keyword evidence="5" id="KW-1185">Reference proteome</keyword>
<dbReference type="RefSeq" id="WP_184103231.1">
    <property type="nucleotide sequence ID" value="NZ_JACHHN010000012.1"/>
</dbReference>
<keyword evidence="1 4" id="KW-0808">Transferase</keyword>
<proteinExistence type="predicted"/>
<dbReference type="PROSITE" id="PS51186">
    <property type="entry name" value="GNAT"/>
    <property type="match status" value="1"/>
</dbReference>